<evidence type="ECO:0000256" key="1">
    <source>
        <dbReference type="SAM" id="Coils"/>
    </source>
</evidence>
<proteinExistence type="predicted"/>
<protein>
    <recommendedName>
        <fullName evidence="4">Myosin heavy chain</fullName>
    </recommendedName>
</protein>
<dbReference type="Proteomes" id="UP001439008">
    <property type="component" value="Unassembled WGS sequence"/>
</dbReference>
<evidence type="ECO:0000313" key="3">
    <source>
        <dbReference type="Proteomes" id="UP001439008"/>
    </source>
</evidence>
<feature type="coiled-coil region" evidence="1">
    <location>
        <begin position="25"/>
        <end position="52"/>
    </location>
</feature>
<feature type="non-terminal residue" evidence="2">
    <location>
        <position position="103"/>
    </location>
</feature>
<evidence type="ECO:0000313" key="2">
    <source>
        <dbReference type="EMBL" id="MES1923475.1"/>
    </source>
</evidence>
<organism evidence="2 3">
    <name type="scientific">Bonamia ostreae</name>
    <dbReference type="NCBI Taxonomy" id="126728"/>
    <lineage>
        <taxon>Eukaryota</taxon>
        <taxon>Sar</taxon>
        <taxon>Rhizaria</taxon>
        <taxon>Endomyxa</taxon>
        <taxon>Ascetosporea</taxon>
        <taxon>Haplosporida</taxon>
        <taxon>Bonamia</taxon>
    </lineage>
</organism>
<feature type="non-terminal residue" evidence="2">
    <location>
        <position position="1"/>
    </location>
</feature>
<keyword evidence="1" id="KW-0175">Coiled coil</keyword>
<gene>
    <name evidence="2" type="ORF">MHBO_005052</name>
</gene>
<sequence>EPLLETGKKVTDYDNAEKIENDIREHDASENAEKIEKDIREHELEFEEKVKDAIRVLELEFQQQTEKAIIELELEFEKKDNDIRQHDALENAEKTQNDIRNRK</sequence>
<accession>A0ABV2AUY8</accession>
<name>A0ABV2AUY8_9EUKA</name>
<evidence type="ECO:0008006" key="4">
    <source>
        <dbReference type="Google" id="ProtNLM"/>
    </source>
</evidence>
<keyword evidence="3" id="KW-1185">Reference proteome</keyword>
<comment type="caution">
    <text evidence="2">The sequence shown here is derived from an EMBL/GenBank/DDBJ whole genome shotgun (WGS) entry which is preliminary data.</text>
</comment>
<reference evidence="2 3" key="1">
    <citation type="journal article" date="2024" name="BMC Biol.">
        <title>Comparative genomics of Ascetosporea gives new insight into the evolutionary basis for animal parasitism in Rhizaria.</title>
        <authorList>
            <person name="Hiltunen Thoren M."/>
            <person name="Onut-Brannstrom I."/>
            <person name="Alfjorden A."/>
            <person name="Peckova H."/>
            <person name="Swords F."/>
            <person name="Hooper C."/>
            <person name="Holzer A.S."/>
            <person name="Bass D."/>
            <person name="Burki F."/>
        </authorList>
    </citation>
    <scope>NUCLEOTIDE SEQUENCE [LARGE SCALE GENOMIC DNA]</scope>
    <source>
        <strain evidence="2">20-A016</strain>
    </source>
</reference>
<dbReference type="EMBL" id="JBDODL010006368">
    <property type="protein sequence ID" value="MES1923475.1"/>
    <property type="molecule type" value="Genomic_DNA"/>
</dbReference>